<feature type="transmembrane region" description="Helical" evidence="2">
    <location>
        <begin position="340"/>
        <end position="367"/>
    </location>
</feature>
<protein>
    <submittedName>
        <fullName evidence="3">Membrane protein</fullName>
    </submittedName>
</protein>
<dbReference type="HOGENOM" id="CLU_587562_0_0_11"/>
<feature type="transmembrane region" description="Helical" evidence="2">
    <location>
        <begin position="75"/>
        <end position="93"/>
    </location>
</feature>
<keyword evidence="4" id="KW-1185">Reference proteome</keyword>
<feature type="transmembrane region" description="Helical" evidence="2">
    <location>
        <begin position="304"/>
        <end position="328"/>
    </location>
</feature>
<evidence type="ECO:0000256" key="1">
    <source>
        <dbReference type="SAM" id="MobiDB-lite"/>
    </source>
</evidence>
<evidence type="ECO:0000313" key="4">
    <source>
        <dbReference type="Proteomes" id="UP000000492"/>
    </source>
</evidence>
<feature type="transmembrane region" description="Helical" evidence="2">
    <location>
        <begin position="46"/>
        <end position="63"/>
    </location>
</feature>
<keyword evidence="2" id="KW-1133">Transmembrane helix</keyword>
<dbReference type="KEGG" id="crd:CRES_0496"/>
<gene>
    <name evidence="3" type="ordered locus">CRES_0496</name>
</gene>
<feature type="region of interest" description="Disordered" evidence="1">
    <location>
        <begin position="179"/>
        <end position="198"/>
    </location>
</feature>
<feature type="transmembrane region" description="Helical" evidence="2">
    <location>
        <begin position="139"/>
        <end position="158"/>
    </location>
</feature>
<dbReference type="RefSeq" id="WP_013887884.1">
    <property type="nucleotide sequence ID" value="NC_015673.1"/>
</dbReference>
<dbReference type="STRING" id="662755.CRES_0496"/>
<dbReference type="EMBL" id="CP002857">
    <property type="protein sequence ID" value="AEI08859.1"/>
    <property type="molecule type" value="Genomic_DNA"/>
</dbReference>
<feature type="transmembrane region" description="Helical" evidence="2">
    <location>
        <begin position="420"/>
        <end position="445"/>
    </location>
</feature>
<feature type="compositionally biased region" description="Basic and acidic residues" evidence="1">
    <location>
        <begin position="179"/>
        <end position="194"/>
    </location>
</feature>
<accession>F8DYG6</accession>
<sequence>MTTAMPNSDSKETAVEGQITFSAGLDRSDWQLAKALATTMIRRPKSGFLSLWVLLYVPVMTVLQEFEKGSLGDWFILLGVVLVVGLAPVYIVWSPSALRALSCSTTVIRQARLAVGLLFGLFVLLMFAGILWWKIGLGAAESWGPILIATFIQCAVYINGWREATKIEDFQSRQERLKNAQLQKEADRKSKRSGDIAGGNIVGENGMLGRVLSSGDPLLDEIALKPWISGLKWFALPLLAVSFGFIFFTYLLNPDPHEPFAWGHWFVVMMIFNAPLIFASSYNKQIIHWLAFSGERTKWWSNHVKLTFARLWLGPLTLLGALGGYALGLNLRNVEPVLPWNIYTVGVAVVIGLSGQITLAGMANILLVVANRLRGWKIAAAYICLCAFVGPGIAGLVIVAKQRADSLNAAADSAATTDQVWWTIGWQSALLVLLLAAVAWGLAAWGCRYLNVRGSSDIDLFGTSK</sequence>
<dbReference type="AlphaFoldDB" id="F8DYG6"/>
<dbReference type="Proteomes" id="UP000000492">
    <property type="component" value="Chromosome"/>
</dbReference>
<feature type="transmembrane region" description="Helical" evidence="2">
    <location>
        <begin position="113"/>
        <end position="133"/>
    </location>
</feature>
<feature type="transmembrane region" description="Helical" evidence="2">
    <location>
        <begin position="379"/>
        <end position="400"/>
    </location>
</feature>
<keyword evidence="2" id="KW-0472">Membrane</keyword>
<proteinExistence type="predicted"/>
<feature type="transmembrane region" description="Helical" evidence="2">
    <location>
        <begin position="264"/>
        <end position="283"/>
    </location>
</feature>
<feature type="transmembrane region" description="Helical" evidence="2">
    <location>
        <begin position="233"/>
        <end position="252"/>
    </location>
</feature>
<evidence type="ECO:0000256" key="2">
    <source>
        <dbReference type="SAM" id="Phobius"/>
    </source>
</evidence>
<reference evidence="3 4" key="1">
    <citation type="journal article" date="2012" name="BMC Genomics">
        <title>Complete genome sequence, lifestyle, and multi-drug resistance of the human pathogen Corynebacterium resistens DSM 45100 isolated from blood samples of a leukemia patient.</title>
        <authorList>
            <person name="Schroder J."/>
            <person name="Maus I."/>
            <person name="Meyer K."/>
            <person name="Wordemann S."/>
            <person name="Blom J."/>
            <person name="Jaenicke S."/>
            <person name="Schneider J."/>
            <person name="Trost E."/>
            <person name="Tauch A."/>
        </authorList>
    </citation>
    <scope>NUCLEOTIDE SEQUENCE [LARGE SCALE GENOMIC DNA]</scope>
    <source>
        <strain evidence="4">DSM 45100 / JCM 12819 / CCUG 50093 / GTC 2026 / SICGH 158</strain>
    </source>
</reference>
<organism evidence="3 4">
    <name type="scientific">Corynebacterium resistens (strain DSM 45100 / JCM 12819 / GTC 2026 / SICGH 158)</name>
    <dbReference type="NCBI Taxonomy" id="662755"/>
    <lineage>
        <taxon>Bacteria</taxon>
        <taxon>Bacillati</taxon>
        <taxon>Actinomycetota</taxon>
        <taxon>Actinomycetes</taxon>
        <taxon>Mycobacteriales</taxon>
        <taxon>Corynebacteriaceae</taxon>
        <taxon>Corynebacterium</taxon>
    </lineage>
</organism>
<name>F8DYG6_CORRG</name>
<dbReference type="OrthoDB" id="9980397at2"/>
<evidence type="ECO:0000313" key="3">
    <source>
        <dbReference type="EMBL" id="AEI08859.1"/>
    </source>
</evidence>
<keyword evidence="2" id="KW-0812">Transmembrane</keyword>